<dbReference type="Proteomes" id="UP000076154">
    <property type="component" value="Unassembled WGS sequence"/>
</dbReference>
<comment type="caution">
    <text evidence="1">The sequence shown here is derived from an EMBL/GenBank/DDBJ whole genome shotgun (WGS) entry which is preliminary data.</text>
</comment>
<dbReference type="SUPFAM" id="SSF52047">
    <property type="entry name" value="RNI-like"/>
    <property type="match status" value="1"/>
</dbReference>
<evidence type="ECO:0000313" key="1">
    <source>
        <dbReference type="EMBL" id="RDB19455.1"/>
    </source>
</evidence>
<dbReference type="InParanoid" id="A0A369JGC0"/>
<dbReference type="OrthoDB" id="2894197at2759"/>
<evidence type="ECO:0008006" key="3">
    <source>
        <dbReference type="Google" id="ProtNLM"/>
    </source>
</evidence>
<keyword evidence="2" id="KW-1185">Reference proteome</keyword>
<proteinExistence type="predicted"/>
<gene>
    <name evidence="1" type="ORF">Hypma_013689</name>
</gene>
<protein>
    <recommendedName>
        <fullName evidence="3">F-box domain-containing protein</fullName>
    </recommendedName>
</protein>
<sequence length="475" mass="54917">MTLSQTSPLCRPDTSSLSDQILNNILLEALPPRTPENAEKSDFLKAAHTLSTTCRRFRTILLPVIYQDIHFPNVHKSDQRRHFLELAPIYGHLCRTLAIPVPRKGRLLELFRDHIHHFTGLTKLDLHIRANSEETFDWQTDPLGLKAEQEKEDAAMLSDDYDWRSSPEPPTLGRELELNLTDYRLWQTVCKALPSRISELHLSGLSWPDVAKCLVGLIFPNVRILDLGLHPGGLRFTLRSAQAFNKAFPALVDVTLEAYWPYTSDWISAAFAGRRVERLTLRGYLEFREFGRPLLTNPRDLRGQEREWAYAIQELLKLNANSLTFLNIGSSNCLYITLSEEIQFPSLTTLKFQAVNFEKDTNRFRGLLLPFSKGQALRSLHFDNCYRIPETLSAWLDPQAQAWPGLKELSMLNAGTYYGPGDDLYDSLEPYTRRKMEKPDKEEGYWRSRSRLALEKYCAERGIKFDDKWDWFEFC</sequence>
<dbReference type="EMBL" id="LUEZ02000080">
    <property type="protein sequence ID" value="RDB19455.1"/>
    <property type="molecule type" value="Genomic_DNA"/>
</dbReference>
<dbReference type="AlphaFoldDB" id="A0A369JGC0"/>
<reference evidence="1" key="1">
    <citation type="submission" date="2018-04" db="EMBL/GenBank/DDBJ databases">
        <title>Whole genome sequencing of Hypsizygus marmoreus.</title>
        <authorList>
            <person name="Choi I.-G."/>
            <person name="Min B."/>
            <person name="Kim J.-G."/>
            <person name="Kim S."/>
            <person name="Oh Y.-L."/>
            <person name="Kong W.-S."/>
            <person name="Park H."/>
            <person name="Jeong J."/>
            <person name="Song E.-S."/>
        </authorList>
    </citation>
    <scope>NUCLEOTIDE SEQUENCE [LARGE SCALE GENOMIC DNA]</scope>
    <source>
        <strain evidence="1">51987-8</strain>
    </source>
</reference>
<organism evidence="1 2">
    <name type="scientific">Hypsizygus marmoreus</name>
    <name type="common">White beech mushroom</name>
    <name type="synonym">Agaricus marmoreus</name>
    <dbReference type="NCBI Taxonomy" id="39966"/>
    <lineage>
        <taxon>Eukaryota</taxon>
        <taxon>Fungi</taxon>
        <taxon>Dikarya</taxon>
        <taxon>Basidiomycota</taxon>
        <taxon>Agaricomycotina</taxon>
        <taxon>Agaricomycetes</taxon>
        <taxon>Agaricomycetidae</taxon>
        <taxon>Agaricales</taxon>
        <taxon>Tricholomatineae</taxon>
        <taxon>Lyophyllaceae</taxon>
        <taxon>Hypsizygus</taxon>
    </lineage>
</organism>
<accession>A0A369JGC0</accession>
<evidence type="ECO:0000313" key="2">
    <source>
        <dbReference type="Proteomes" id="UP000076154"/>
    </source>
</evidence>
<name>A0A369JGC0_HYPMA</name>